<dbReference type="Proteomes" id="UP001201262">
    <property type="component" value="Unassembled WGS sequence"/>
</dbReference>
<dbReference type="GO" id="GO:0016787">
    <property type="term" value="F:hydrolase activity"/>
    <property type="evidence" value="ECO:0007669"/>
    <property type="project" value="UniProtKB-KW"/>
</dbReference>
<protein>
    <submittedName>
        <fullName evidence="2">Alpha/Beta hydrolase protein</fullName>
    </submittedName>
</protein>
<dbReference type="Gene3D" id="3.40.50.1820">
    <property type="entry name" value="alpha/beta hydrolase"/>
    <property type="match status" value="1"/>
</dbReference>
<feature type="domain" description="Alpha/beta hydrolase fold-3" evidence="1">
    <location>
        <begin position="100"/>
        <end position="311"/>
    </location>
</feature>
<sequence length="341" mass="38317">MATSNKVVNPIDPDFHGYLDPDFIEYYNTRLAIRPATDQVVFADVRKNPERFRGNWCRDFSDQPRVTTFEISSEDGTKFKARSYHPDPERYGPGPYAVHINYHGGGFCFGDLTEDAQWCMLMCARVGIIIVDVDYRLCPESRYGKGIEDGWAALKWVYTHSKELNSRPGSISIGGVSAGAFMSCVYQHMARDAGLKLKLAILCVPTAQSRTTFNQPEDSGFLSYIENAKAPCLNWGRLMYLRDVVGDRSKVPKLWSEPLHEENFAGICDTFIATAGADPVRDEGEAYGLKLVKAGCRATFRRYTGVPHTFQHMGELEKTKLYNEDTCLALKSAHDPSDVHK</sequence>
<dbReference type="PANTHER" id="PTHR23024">
    <property type="entry name" value="ARYLACETAMIDE DEACETYLASE"/>
    <property type="match status" value="1"/>
</dbReference>
<dbReference type="PANTHER" id="PTHR23024:SF557">
    <property type="entry name" value="AB HYDROLASE SUPERFAMILY PROTEIN C1039.03"/>
    <property type="match status" value="1"/>
</dbReference>
<evidence type="ECO:0000313" key="3">
    <source>
        <dbReference type="Proteomes" id="UP001201262"/>
    </source>
</evidence>
<dbReference type="GeneID" id="70251343"/>
<organism evidence="2 3">
    <name type="scientific">Talaromyces proteolyticus</name>
    <dbReference type="NCBI Taxonomy" id="1131652"/>
    <lineage>
        <taxon>Eukaryota</taxon>
        <taxon>Fungi</taxon>
        <taxon>Dikarya</taxon>
        <taxon>Ascomycota</taxon>
        <taxon>Pezizomycotina</taxon>
        <taxon>Eurotiomycetes</taxon>
        <taxon>Eurotiomycetidae</taxon>
        <taxon>Eurotiales</taxon>
        <taxon>Trichocomaceae</taxon>
        <taxon>Talaromyces</taxon>
        <taxon>Talaromyces sect. Bacilispori</taxon>
    </lineage>
</organism>
<comment type="caution">
    <text evidence="2">The sequence shown here is derived from an EMBL/GenBank/DDBJ whole genome shotgun (WGS) entry which is preliminary data.</text>
</comment>
<proteinExistence type="predicted"/>
<dbReference type="EMBL" id="JAJTJA010000012">
    <property type="protein sequence ID" value="KAH8691387.1"/>
    <property type="molecule type" value="Genomic_DNA"/>
</dbReference>
<dbReference type="SUPFAM" id="SSF53474">
    <property type="entry name" value="alpha/beta-Hydrolases"/>
    <property type="match status" value="1"/>
</dbReference>
<dbReference type="InterPro" id="IPR050466">
    <property type="entry name" value="Carboxylest/Gibb_receptor"/>
</dbReference>
<keyword evidence="3" id="KW-1185">Reference proteome</keyword>
<evidence type="ECO:0000259" key="1">
    <source>
        <dbReference type="Pfam" id="PF07859"/>
    </source>
</evidence>
<evidence type="ECO:0000313" key="2">
    <source>
        <dbReference type="EMBL" id="KAH8691387.1"/>
    </source>
</evidence>
<keyword evidence="2" id="KW-0378">Hydrolase</keyword>
<reference evidence="2" key="1">
    <citation type="submission" date="2021-12" db="EMBL/GenBank/DDBJ databases">
        <title>Convergent genome expansion in fungi linked to evolution of root-endophyte symbiosis.</title>
        <authorList>
            <consortium name="DOE Joint Genome Institute"/>
            <person name="Ke Y.-H."/>
            <person name="Bonito G."/>
            <person name="Liao H.-L."/>
            <person name="Looney B."/>
            <person name="Rojas-Flechas A."/>
            <person name="Nash J."/>
            <person name="Hameed K."/>
            <person name="Schadt C."/>
            <person name="Martin F."/>
            <person name="Crous P.W."/>
            <person name="Miettinen O."/>
            <person name="Magnuson J.K."/>
            <person name="Labbe J."/>
            <person name="Jacobson D."/>
            <person name="Doktycz M.J."/>
            <person name="Veneault-Fourrey C."/>
            <person name="Kuo A."/>
            <person name="Mondo S."/>
            <person name="Calhoun S."/>
            <person name="Riley R."/>
            <person name="Ohm R."/>
            <person name="LaButti K."/>
            <person name="Andreopoulos B."/>
            <person name="Pangilinan J."/>
            <person name="Nolan M."/>
            <person name="Tritt A."/>
            <person name="Clum A."/>
            <person name="Lipzen A."/>
            <person name="Daum C."/>
            <person name="Barry K."/>
            <person name="Grigoriev I.V."/>
            <person name="Vilgalys R."/>
        </authorList>
    </citation>
    <scope>NUCLEOTIDE SEQUENCE</scope>
    <source>
        <strain evidence="2">PMI_201</strain>
    </source>
</reference>
<dbReference type="InterPro" id="IPR013094">
    <property type="entry name" value="AB_hydrolase_3"/>
</dbReference>
<accession>A0AAD4PW10</accession>
<gene>
    <name evidence="2" type="ORF">BGW36DRAFT_431937</name>
</gene>
<dbReference type="RefSeq" id="XP_046067479.1">
    <property type="nucleotide sequence ID" value="XM_046221056.1"/>
</dbReference>
<dbReference type="AlphaFoldDB" id="A0AAD4PW10"/>
<dbReference type="Pfam" id="PF07859">
    <property type="entry name" value="Abhydrolase_3"/>
    <property type="match status" value="1"/>
</dbReference>
<dbReference type="InterPro" id="IPR029058">
    <property type="entry name" value="AB_hydrolase_fold"/>
</dbReference>
<name>A0AAD4PW10_9EURO</name>